<dbReference type="InterPro" id="IPR046866">
    <property type="entry name" value="FapA_N"/>
</dbReference>
<dbReference type="PANTHER" id="PTHR38032:SF1">
    <property type="entry name" value="RNA-BINDING PROTEIN KHPB N-TERMINAL DOMAIN-CONTAINING PROTEIN"/>
    <property type="match status" value="1"/>
</dbReference>
<organism evidence="3 4">
    <name type="scientific">Desulfovibrio subterraneus</name>
    <dbReference type="NCBI Taxonomy" id="2718620"/>
    <lineage>
        <taxon>Bacteria</taxon>
        <taxon>Pseudomonadati</taxon>
        <taxon>Thermodesulfobacteriota</taxon>
        <taxon>Desulfovibrionia</taxon>
        <taxon>Desulfovibrionales</taxon>
        <taxon>Desulfovibrionaceae</taxon>
        <taxon>Desulfovibrio</taxon>
    </lineage>
</organism>
<dbReference type="InterPro" id="IPR005646">
    <property type="entry name" value="FapA"/>
</dbReference>
<reference evidence="3 4" key="1">
    <citation type="submission" date="2020-05" db="EMBL/GenBank/DDBJ databases">
        <title>Draft genome sequence of Desulfovibrio sp. strain HN2T.</title>
        <authorList>
            <person name="Ueno A."/>
            <person name="Tamazawa S."/>
            <person name="Tamamura S."/>
            <person name="Murakami T."/>
            <person name="Kiyama T."/>
            <person name="Inomata H."/>
            <person name="Amano Y."/>
            <person name="Miyakawa K."/>
            <person name="Tamaki H."/>
            <person name="Naganuma T."/>
            <person name="Kaneko K."/>
        </authorList>
    </citation>
    <scope>NUCLEOTIDE SEQUENCE [LARGE SCALE GENOMIC DNA]</scope>
    <source>
        <strain evidence="3 4">HN2</strain>
    </source>
</reference>
<dbReference type="PANTHER" id="PTHR38032">
    <property type="entry name" value="POLYMERASE-RELATED"/>
    <property type="match status" value="1"/>
</dbReference>
<proteinExistence type="predicted"/>
<dbReference type="EMBL" id="BLVO01000012">
    <property type="protein sequence ID" value="GFM32661.1"/>
    <property type="molecule type" value="Genomic_DNA"/>
</dbReference>
<dbReference type="Proteomes" id="UP000503840">
    <property type="component" value="Unassembled WGS sequence"/>
</dbReference>
<evidence type="ECO:0000313" key="3">
    <source>
        <dbReference type="EMBL" id="GFM32661.1"/>
    </source>
</evidence>
<evidence type="ECO:0000259" key="2">
    <source>
        <dbReference type="Pfam" id="PF20250"/>
    </source>
</evidence>
<keyword evidence="4" id="KW-1185">Reference proteome</keyword>
<dbReference type="InterPro" id="IPR046865">
    <property type="entry name" value="FapA_b_solenoid"/>
</dbReference>
<name>A0A7J0BHH5_9BACT</name>
<evidence type="ECO:0000313" key="4">
    <source>
        <dbReference type="Proteomes" id="UP000503840"/>
    </source>
</evidence>
<feature type="coiled-coil region" evidence="1">
    <location>
        <begin position="447"/>
        <end position="474"/>
    </location>
</feature>
<gene>
    <name evidence="3" type="ORF">DSM101010T_10260</name>
</gene>
<keyword evidence="1" id="KW-0175">Coiled coil</keyword>
<feature type="domain" description="Flagellar Assembly Protein A N-terminal region" evidence="2">
    <location>
        <begin position="71"/>
        <end position="245"/>
    </location>
</feature>
<comment type="caution">
    <text evidence="3">The sequence shown here is derived from an EMBL/GenBank/DDBJ whole genome shotgun (WGS) entry which is preliminary data.</text>
</comment>
<dbReference type="Pfam" id="PF20250">
    <property type="entry name" value="FapA_N"/>
    <property type="match status" value="1"/>
</dbReference>
<evidence type="ECO:0000256" key="1">
    <source>
        <dbReference type="SAM" id="Coils"/>
    </source>
</evidence>
<dbReference type="Pfam" id="PF03961">
    <property type="entry name" value="FapA"/>
    <property type="match status" value="1"/>
</dbReference>
<dbReference type="AlphaFoldDB" id="A0A7J0BHH5"/>
<protein>
    <recommendedName>
        <fullName evidence="2">Flagellar Assembly Protein A N-terminal region domain-containing protein</fullName>
    </recommendedName>
</protein>
<accession>A0A7J0BHH5</accession>
<sequence length="529" mass="56973">MDLSGDPDYPAMAGTLLGFATSLAPFAAGKSAGGTPEPPYYTLDMTTREVRATAPGMMSMVGGVLQIVPLVRISKDALSVQASVYARDYRGNPIPPITYQRATKDLKVTLPIDMHRLNEAIVRAQETGVPQELVLCEGKPPKHGSNGKLERLLTERETVGKRAEDGSIDYRDRGAHPHVAEGTPIARYYPPTKGERGLDVFGGEIPARDGTDRPVRTGDNIREVPQEDGTTLYEATAKGLVDVSKGSIGVSTVLLIQGDVDMSTGNILVETGSVHIKGSVRTGFSITAASHIIVEGAVESAMINCNGDLEVRGGIAMEGRNLIRTGGTIQAAYAQDAVLEAEGDVIINGGITNSFITCKGSVLAQSGKGIVLGGSIIAARGIEILEAGSELGTQTALTIALDIPELDVLTREQDTIRQQQQRLSQWLGNGTPRAILLKTAEGDRRIVAEMLRVRARLEERLNEIHKELGRLKALNNHSLARSHVIIKKEAHPGTRIKIGDKAMRLDKKNVAVKYQWDPQERQIQEISLI</sequence>